<keyword evidence="3" id="KW-1185">Reference proteome</keyword>
<dbReference type="EMBL" id="JANPWB010000006">
    <property type="protein sequence ID" value="KAJ1177572.1"/>
    <property type="molecule type" value="Genomic_DNA"/>
</dbReference>
<evidence type="ECO:0000256" key="1">
    <source>
        <dbReference type="SAM" id="MobiDB-lite"/>
    </source>
</evidence>
<evidence type="ECO:0000313" key="3">
    <source>
        <dbReference type="Proteomes" id="UP001066276"/>
    </source>
</evidence>
<gene>
    <name evidence="2" type="ORF">NDU88_002825</name>
</gene>
<evidence type="ECO:0000313" key="2">
    <source>
        <dbReference type="EMBL" id="KAJ1177572.1"/>
    </source>
</evidence>
<accession>A0AAV7TPD9</accession>
<comment type="caution">
    <text evidence="2">The sequence shown here is derived from an EMBL/GenBank/DDBJ whole genome shotgun (WGS) entry which is preliminary data.</text>
</comment>
<reference evidence="2" key="1">
    <citation type="journal article" date="2022" name="bioRxiv">
        <title>Sequencing and chromosome-scale assembly of the giantPleurodeles waltlgenome.</title>
        <authorList>
            <person name="Brown T."/>
            <person name="Elewa A."/>
            <person name="Iarovenko S."/>
            <person name="Subramanian E."/>
            <person name="Araus A.J."/>
            <person name="Petzold A."/>
            <person name="Susuki M."/>
            <person name="Suzuki K.-i.T."/>
            <person name="Hayashi T."/>
            <person name="Toyoda A."/>
            <person name="Oliveira C."/>
            <person name="Osipova E."/>
            <person name="Leigh N.D."/>
            <person name="Simon A."/>
            <person name="Yun M.H."/>
        </authorList>
    </citation>
    <scope>NUCLEOTIDE SEQUENCE</scope>
    <source>
        <strain evidence="2">20211129_DDA</strain>
        <tissue evidence="2">Liver</tissue>
    </source>
</reference>
<dbReference type="Proteomes" id="UP001066276">
    <property type="component" value="Chromosome 3_2"/>
</dbReference>
<name>A0AAV7TPD9_PLEWA</name>
<organism evidence="2 3">
    <name type="scientific">Pleurodeles waltl</name>
    <name type="common">Iberian ribbed newt</name>
    <dbReference type="NCBI Taxonomy" id="8319"/>
    <lineage>
        <taxon>Eukaryota</taxon>
        <taxon>Metazoa</taxon>
        <taxon>Chordata</taxon>
        <taxon>Craniata</taxon>
        <taxon>Vertebrata</taxon>
        <taxon>Euteleostomi</taxon>
        <taxon>Amphibia</taxon>
        <taxon>Batrachia</taxon>
        <taxon>Caudata</taxon>
        <taxon>Salamandroidea</taxon>
        <taxon>Salamandridae</taxon>
        <taxon>Pleurodelinae</taxon>
        <taxon>Pleurodeles</taxon>
    </lineage>
</organism>
<proteinExistence type="predicted"/>
<dbReference type="AlphaFoldDB" id="A0AAV7TPD9"/>
<protein>
    <submittedName>
        <fullName evidence="2">Uncharacterized protein</fullName>
    </submittedName>
</protein>
<sequence>MGRRGNPTRRTGAHEAGAGPGGRSAILGAAAAEPREHAVKHKEGAPLPRIIYASLRRLRRKQRISSRS</sequence>
<feature type="region of interest" description="Disordered" evidence="1">
    <location>
        <begin position="1"/>
        <end position="25"/>
    </location>
</feature>